<evidence type="ECO:0000256" key="3">
    <source>
        <dbReference type="ARBA" id="ARBA00023274"/>
    </source>
</evidence>
<evidence type="ECO:0000256" key="2">
    <source>
        <dbReference type="ARBA" id="ARBA00022980"/>
    </source>
</evidence>
<evidence type="ECO:0000313" key="8">
    <source>
        <dbReference type="EMBL" id="CAJ1407408.1"/>
    </source>
</evidence>
<dbReference type="Proteomes" id="UP001178507">
    <property type="component" value="Unassembled WGS sequence"/>
</dbReference>
<comment type="similarity">
    <text evidence="1 4">Belongs to the eukaryotic ribosomal protein eS24 family.</text>
</comment>
<keyword evidence="2 4" id="KW-0689">Ribosomal protein</keyword>
<dbReference type="InterPro" id="IPR012678">
    <property type="entry name" value="Ribosomal_uL23/eL15/eS24_sf"/>
</dbReference>
<dbReference type="EMBL" id="CAUJNA010000032">
    <property type="protein sequence ID" value="CAJ1370679.1"/>
    <property type="molecule type" value="Genomic_DNA"/>
</dbReference>
<dbReference type="AlphaFoldDB" id="A0AA36MG70"/>
<dbReference type="Pfam" id="PF01282">
    <property type="entry name" value="Ribosomal_S24e"/>
    <property type="match status" value="1"/>
</dbReference>
<dbReference type="InterPro" id="IPR001976">
    <property type="entry name" value="Ribosomal_eS24"/>
</dbReference>
<dbReference type="GO" id="GO:1990904">
    <property type="term" value="C:ribonucleoprotein complex"/>
    <property type="evidence" value="ECO:0007669"/>
    <property type="project" value="UniProtKB-KW"/>
</dbReference>
<reference evidence="7" key="1">
    <citation type="submission" date="2023-08" db="EMBL/GenBank/DDBJ databases">
        <authorList>
            <person name="Chen Y."/>
            <person name="Shah S."/>
            <person name="Dougan E. K."/>
            <person name="Thang M."/>
            <person name="Chan C."/>
        </authorList>
    </citation>
    <scope>NUCLEOTIDE SEQUENCE</scope>
</reference>
<dbReference type="GO" id="GO:0005840">
    <property type="term" value="C:ribosome"/>
    <property type="evidence" value="ECO:0007669"/>
    <property type="project" value="UniProtKB-KW"/>
</dbReference>
<dbReference type="SUPFAM" id="SSF54189">
    <property type="entry name" value="Ribosomal proteins S24e, L23 and L15e"/>
    <property type="match status" value="1"/>
</dbReference>
<dbReference type="HAMAP" id="MF_00545">
    <property type="entry name" value="Ribosomal_eS24"/>
    <property type="match status" value="1"/>
</dbReference>
<organism evidence="7 9">
    <name type="scientific">Effrenium voratum</name>
    <dbReference type="NCBI Taxonomy" id="2562239"/>
    <lineage>
        <taxon>Eukaryota</taxon>
        <taxon>Sar</taxon>
        <taxon>Alveolata</taxon>
        <taxon>Dinophyceae</taxon>
        <taxon>Suessiales</taxon>
        <taxon>Symbiodiniaceae</taxon>
        <taxon>Effrenium</taxon>
    </lineage>
</organism>
<evidence type="ECO:0000313" key="9">
    <source>
        <dbReference type="Proteomes" id="UP001178507"/>
    </source>
</evidence>
<evidence type="ECO:0000256" key="5">
    <source>
        <dbReference type="RuleBase" id="RU004383"/>
    </source>
</evidence>
<keyword evidence="3 4" id="KW-0687">Ribonucleoprotein</keyword>
<evidence type="ECO:0000256" key="6">
    <source>
        <dbReference type="SAM" id="MobiDB-lite"/>
    </source>
</evidence>
<protein>
    <recommendedName>
        <fullName evidence="5">40S ribosomal protein S24</fullName>
    </recommendedName>
</protein>
<name>A0AA36MG70_9DINO</name>
<comment type="caution">
    <text evidence="7">The sequence shown here is derived from an EMBL/GenBank/DDBJ whole genome shotgun (WGS) entry which is preliminary data.</text>
</comment>
<evidence type="ECO:0000256" key="4">
    <source>
        <dbReference type="RuleBase" id="RU004381"/>
    </source>
</evidence>
<dbReference type="EMBL" id="CAUJNA010003671">
    <property type="protein sequence ID" value="CAJ1407408.1"/>
    <property type="molecule type" value="Genomic_DNA"/>
</dbReference>
<gene>
    <name evidence="7" type="ORF">EVOR1521_LOCUS1186</name>
    <name evidence="8" type="ORF">EVOR1521_LOCUS29109</name>
</gene>
<dbReference type="InterPro" id="IPR053709">
    <property type="entry name" value="eRP_eS24_sf"/>
</dbReference>
<dbReference type="GO" id="GO:0003735">
    <property type="term" value="F:structural constituent of ribosome"/>
    <property type="evidence" value="ECO:0007669"/>
    <property type="project" value="InterPro"/>
</dbReference>
<sequence>MGEFTIRTRKFQSNPLLGRKQFVLDIIHPGMANVSKKDLADKLKSMYKVHDAQCIQLFGFKTAFGGGRSSGFGLIYENLEKLKKFEPKYRLKRTGIAGEKTGPGRRAKKDNKNRAKKVRGKDKAKATKK</sequence>
<keyword evidence="9" id="KW-1185">Reference proteome</keyword>
<dbReference type="PROSITE" id="PS00529">
    <property type="entry name" value="RIBOSOMAL_S24E"/>
    <property type="match status" value="1"/>
</dbReference>
<evidence type="ECO:0000313" key="7">
    <source>
        <dbReference type="EMBL" id="CAJ1370679.1"/>
    </source>
</evidence>
<dbReference type="GO" id="GO:0006412">
    <property type="term" value="P:translation"/>
    <property type="evidence" value="ECO:0007669"/>
    <property type="project" value="InterPro"/>
</dbReference>
<dbReference type="PANTHER" id="PTHR10496">
    <property type="entry name" value="40S RIBOSOMAL PROTEIN S24"/>
    <property type="match status" value="1"/>
</dbReference>
<dbReference type="InterPro" id="IPR018098">
    <property type="entry name" value="Ribosomal_eS24_CS"/>
</dbReference>
<dbReference type="Gene3D" id="3.30.70.3370">
    <property type="match status" value="1"/>
</dbReference>
<proteinExistence type="inferred from homology"/>
<feature type="region of interest" description="Disordered" evidence="6">
    <location>
        <begin position="94"/>
        <end position="129"/>
    </location>
</feature>
<accession>A0AA36MG70</accession>
<evidence type="ECO:0000256" key="1">
    <source>
        <dbReference type="ARBA" id="ARBA00009680"/>
    </source>
</evidence>
<feature type="compositionally biased region" description="Basic residues" evidence="6">
    <location>
        <begin position="103"/>
        <end position="120"/>
    </location>
</feature>